<evidence type="ECO:0000256" key="1">
    <source>
        <dbReference type="ARBA" id="ARBA00023015"/>
    </source>
</evidence>
<keyword evidence="3" id="KW-0804">Transcription</keyword>
<dbReference type="Proteomes" id="UP000294911">
    <property type="component" value="Unassembled WGS sequence"/>
</dbReference>
<feature type="domain" description="HTH araC/xylS-type" evidence="4">
    <location>
        <begin position="190"/>
        <end position="290"/>
    </location>
</feature>
<evidence type="ECO:0000256" key="3">
    <source>
        <dbReference type="ARBA" id="ARBA00023163"/>
    </source>
</evidence>
<dbReference type="Pfam" id="PF12833">
    <property type="entry name" value="HTH_18"/>
    <property type="match status" value="1"/>
</dbReference>
<dbReference type="PANTHER" id="PTHR46796:SF15">
    <property type="entry name" value="BLL1074 PROTEIN"/>
    <property type="match status" value="1"/>
</dbReference>
<dbReference type="EMBL" id="SLXQ01000005">
    <property type="protein sequence ID" value="TCP53057.1"/>
    <property type="molecule type" value="Genomic_DNA"/>
</dbReference>
<gene>
    <name evidence="5" type="ORF">EV191_105120</name>
</gene>
<dbReference type="SMART" id="SM00342">
    <property type="entry name" value="HTH_ARAC"/>
    <property type="match status" value="1"/>
</dbReference>
<evidence type="ECO:0000313" key="5">
    <source>
        <dbReference type="EMBL" id="TCP53057.1"/>
    </source>
</evidence>
<dbReference type="PROSITE" id="PS01124">
    <property type="entry name" value="HTH_ARAC_FAMILY_2"/>
    <property type="match status" value="1"/>
</dbReference>
<organism evidence="5 6">
    <name type="scientific">Tamaricihabitans halophyticus</name>
    <dbReference type="NCBI Taxonomy" id="1262583"/>
    <lineage>
        <taxon>Bacteria</taxon>
        <taxon>Bacillati</taxon>
        <taxon>Actinomycetota</taxon>
        <taxon>Actinomycetes</taxon>
        <taxon>Pseudonocardiales</taxon>
        <taxon>Pseudonocardiaceae</taxon>
        <taxon>Tamaricihabitans</taxon>
    </lineage>
</organism>
<dbReference type="InterPro" id="IPR018060">
    <property type="entry name" value="HTH_AraC"/>
</dbReference>
<keyword evidence="2 5" id="KW-0238">DNA-binding</keyword>
<comment type="caution">
    <text evidence="5">The sequence shown here is derived from an EMBL/GenBank/DDBJ whole genome shotgun (WGS) entry which is preliminary data.</text>
</comment>
<dbReference type="GO" id="GO:0043565">
    <property type="term" value="F:sequence-specific DNA binding"/>
    <property type="evidence" value="ECO:0007669"/>
    <property type="project" value="InterPro"/>
</dbReference>
<keyword evidence="6" id="KW-1185">Reference proteome</keyword>
<accession>A0A4R2QTM9</accession>
<reference evidence="5 6" key="1">
    <citation type="submission" date="2019-03" db="EMBL/GenBank/DDBJ databases">
        <title>Genomic Encyclopedia of Type Strains, Phase IV (KMG-IV): sequencing the most valuable type-strain genomes for metagenomic binning, comparative biology and taxonomic classification.</title>
        <authorList>
            <person name="Goeker M."/>
        </authorList>
    </citation>
    <scope>NUCLEOTIDE SEQUENCE [LARGE SCALE GENOMIC DNA]</scope>
    <source>
        <strain evidence="5 6">DSM 45765</strain>
    </source>
</reference>
<evidence type="ECO:0000259" key="4">
    <source>
        <dbReference type="PROSITE" id="PS01124"/>
    </source>
</evidence>
<dbReference type="AlphaFoldDB" id="A0A4R2QTM9"/>
<dbReference type="Gene3D" id="1.10.10.60">
    <property type="entry name" value="Homeodomain-like"/>
    <property type="match status" value="1"/>
</dbReference>
<keyword evidence="1" id="KW-0805">Transcription regulation</keyword>
<evidence type="ECO:0000256" key="2">
    <source>
        <dbReference type="ARBA" id="ARBA00023125"/>
    </source>
</evidence>
<proteinExistence type="predicted"/>
<name>A0A4R2QTM9_9PSEU</name>
<protein>
    <submittedName>
        <fullName evidence="5">AraC-like DNA-binding protein</fullName>
    </submittedName>
</protein>
<evidence type="ECO:0000313" key="6">
    <source>
        <dbReference type="Proteomes" id="UP000294911"/>
    </source>
</evidence>
<dbReference type="GO" id="GO:0003700">
    <property type="term" value="F:DNA-binding transcription factor activity"/>
    <property type="evidence" value="ECO:0007669"/>
    <property type="project" value="InterPro"/>
</dbReference>
<dbReference type="InterPro" id="IPR050204">
    <property type="entry name" value="AraC_XylS_family_regulators"/>
</dbReference>
<dbReference type="PANTHER" id="PTHR46796">
    <property type="entry name" value="HTH-TYPE TRANSCRIPTIONAL ACTIVATOR RHAS-RELATED"/>
    <property type="match status" value="1"/>
</dbReference>
<sequence length="306" mass="33415">MEPLSDVPSAWPRSVPGSWRNVAPPVFSYDGGMRPAEWARDGAAVWDIAVPSQRLRLPGVRMAGFAGNTTDVVDLPVVPHPAVALFIDLGDAMLVDDARGARERGSVIAGLAPEAVRGRGQHIECVQVRLSPEIAHRVLGTELSGTVVALDDVWPAQLPDRLRALDSWDDRFALVEAALTKRYAAGHSVDPEVAFVWQRMVARRGQVRIEQLADETGWSRKRLWTRFRRQIGLAPKRAAQLVRFDHAVHRLAADQSPASVAAESGYVDQAHLHHEVRAFAGVTPSAVAGAQWLAVDDVAWPRRGTG</sequence>